<keyword evidence="2" id="KW-0808">Transferase</keyword>
<proteinExistence type="predicted"/>
<evidence type="ECO:0000259" key="1">
    <source>
        <dbReference type="PROSITE" id="PS51186"/>
    </source>
</evidence>
<dbReference type="EMBL" id="CP073100">
    <property type="protein sequence ID" value="QUE51053.1"/>
    <property type="molecule type" value="Genomic_DNA"/>
</dbReference>
<feature type="domain" description="N-acetyltransferase" evidence="1">
    <location>
        <begin position="38"/>
        <end position="185"/>
    </location>
</feature>
<dbReference type="Gene3D" id="3.40.630.30">
    <property type="match status" value="1"/>
</dbReference>
<evidence type="ECO:0000313" key="3">
    <source>
        <dbReference type="Proteomes" id="UP000676169"/>
    </source>
</evidence>
<accession>A0A975G926</accession>
<dbReference type="PANTHER" id="PTHR39173:SF1">
    <property type="entry name" value="ACETYLTRANSFERASE"/>
    <property type="match status" value="1"/>
</dbReference>
<dbReference type="GO" id="GO:0016747">
    <property type="term" value="F:acyltransferase activity, transferring groups other than amino-acyl groups"/>
    <property type="evidence" value="ECO:0007669"/>
    <property type="project" value="InterPro"/>
</dbReference>
<evidence type="ECO:0000313" key="2">
    <source>
        <dbReference type="EMBL" id="QUE51053.1"/>
    </source>
</evidence>
<gene>
    <name evidence="2" type="ORF">KBB96_19625</name>
</gene>
<keyword evidence="3" id="KW-1185">Reference proteome</keyword>
<protein>
    <submittedName>
        <fullName evidence="2">GNAT family N-acetyltransferase</fullName>
        <ecNumber evidence="2">2.3.1.-</ecNumber>
    </submittedName>
</protein>
<dbReference type="Pfam" id="PF13302">
    <property type="entry name" value="Acetyltransf_3"/>
    <property type="match status" value="1"/>
</dbReference>
<dbReference type="SUPFAM" id="SSF55729">
    <property type="entry name" value="Acyl-CoA N-acyltransferases (Nat)"/>
    <property type="match status" value="1"/>
</dbReference>
<dbReference type="AlphaFoldDB" id="A0A975G926"/>
<dbReference type="InterPro" id="IPR000182">
    <property type="entry name" value="GNAT_dom"/>
</dbReference>
<keyword evidence="2" id="KW-0012">Acyltransferase</keyword>
<sequence length="185" mass="20522">MELVWPSIEYLPGYVDALERGWSPDTVRGEAAAREIQARISADAAGYVASLVDREAKGDPVKLPDGNIVSRLPGFYQWMWDGEFCGSINFRWQRGTPALPPTCLGHIGYSVVPWKQQRGYATEALRQLLPEAKAEGLPYVEITANTDNLPSQKVILANGGELVERVPKPPGYPPGEMVRFRITLR</sequence>
<dbReference type="Proteomes" id="UP000676169">
    <property type="component" value="Chromosome"/>
</dbReference>
<name>A0A975G926_9BACT</name>
<dbReference type="InterPro" id="IPR016181">
    <property type="entry name" value="Acyl_CoA_acyltransferase"/>
</dbReference>
<dbReference type="EC" id="2.3.1.-" evidence="2"/>
<reference evidence="2" key="1">
    <citation type="submission" date="2021-04" db="EMBL/GenBank/DDBJ databases">
        <title>Luteolibacter sp. 32A isolated from the skin of an Anderson's salamander (Ambystoma andersonii).</title>
        <authorList>
            <person name="Spergser J."/>
            <person name="Busse H.-J."/>
        </authorList>
    </citation>
    <scope>NUCLEOTIDE SEQUENCE</scope>
    <source>
        <strain evidence="2">32A</strain>
    </source>
</reference>
<dbReference type="PROSITE" id="PS51186">
    <property type="entry name" value="GNAT"/>
    <property type="match status" value="1"/>
</dbReference>
<organism evidence="2 3">
    <name type="scientific">Luteolibacter ambystomatis</name>
    <dbReference type="NCBI Taxonomy" id="2824561"/>
    <lineage>
        <taxon>Bacteria</taxon>
        <taxon>Pseudomonadati</taxon>
        <taxon>Verrucomicrobiota</taxon>
        <taxon>Verrucomicrobiia</taxon>
        <taxon>Verrucomicrobiales</taxon>
        <taxon>Verrucomicrobiaceae</taxon>
        <taxon>Luteolibacter</taxon>
    </lineage>
</organism>
<dbReference type="KEGG" id="lamb:KBB96_19625"/>
<dbReference type="PANTHER" id="PTHR39173">
    <property type="entry name" value="ACETYLTRANSFERASE"/>
    <property type="match status" value="1"/>
</dbReference>